<keyword evidence="4 10" id="KW-0479">Metal-binding</keyword>
<dbReference type="PANTHER" id="PTHR35008">
    <property type="entry name" value="BLL4482 PROTEIN-RELATED"/>
    <property type="match status" value="1"/>
</dbReference>
<evidence type="ECO:0000313" key="14">
    <source>
        <dbReference type="Proteomes" id="UP000278078"/>
    </source>
</evidence>
<dbReference type="InterPro" id="IPR014353">
    <property type="entry name" value="Membr-bd_ADH_cyt_c"/>
</dbReference>
<feature type="binding site" description="axial binding residue" evidence="10">
    <location>
        <position position="61"/>
    </location>
    <ligand>
        <name>heme c</name>
        <dbReference type="ChEBI" id="CHEBI:61717"/>
        <label>1</label>
    </ligand>
    <ligandPart>
        <name>Fe</name>
        <dbReference type="ChEBI" id="CHEBI:18248"/>
    </ligandPart>
</feature>
<feature type="domain" description="Cytochrome c" evidence="12">
    <location>
        <begin position="43"/>
        <end position="146"/>
    </location>
</feature>
<reference evidence="13 14" key="1">
    <citation type="submission" date="2018-12" db="EMBL/GenBank/DDBJ databases">
        <authorList>
            <consortium name="Pathogen Informatics"/>
        </authorList>
    </citation>
    <scope>NUCLEOTIDE SEQUENCE [LARGE SCALE GENOMIC DNA]</scope>
    <source>
        <strain evidence="13 14">NCTC10783</strain>
    </source>
</reference>
<evidence type="ECO:0000259" key="12">
    <source>
        <dbReference type="PROSITE" id="PS51007"/>
    </source>
</evidence>
<keyword evidence="2" id="KW-1003">Cell membrane</keyword>
<dbReference type="GO" id="GO:0005886">
    <property type="term" value="C:plasma membrane"/>
    <property type="evidence" value="ECO:0007669"/>
    <property type="project" value="UniProtKB-SubCell"/>
</dbReference>
<evidence type="ECO:0000256" key="3">
    <source>
        <dbReference type="ARBA" id="ARBA00022617"/>
    </source>
</evidence>
<sequence>MIKRIYIGLAILVVLGAALFFALVWRPTIAPIAPGSVAGFPAELVAKGEALAGAGYCATCHTVKGGQPYAGGYGMPTPFGVIYSTNITPDPDSGIGRWSEAAFMRAMHEGVSRDGSHLYPAFPYDYFTKVADEDVRALYAFLMTREPVSAPAQRNTLPFPFNIRVLQAGWKLLFMDQGRYRPVAGKSEAWNRGAYLAEGLSHCAACHTPRNVLGAEKAADDSYAGAMIEGWFAPALTAANTTPLPWTQDELFTYLRSGATALHGVAAGKMSDVVHDLGRLPDADIQAISVYFADLNGSSALKTGSDEALAKALATSALGSRLEPDAGAVLYWAACGSCHYNSATTPLSVRPELALNSALTAATPDTFIHIVMAGIGLEEGIPNVLMPAFSQALNDGEIAKIADYLRRTRTELPAWEQLEARVAAIRRESAGSADLSP</sequence>
<evidence type="ECO:0000256" key="1">
    <source>
        <dbReference type="ARBA" id="ARBA00004236"/>
    </source>
</evidence>
<feature type="binding site" description="covalent" evidence="9">
    <location>
        <position position="335"/>
    </location>
    <ligand>
        <name>heme c</name>
        <dbReference type="ChEBI" id="CHEBI:61717"/>
        <label>3</label>
    </ligand>
</feature>
<dbReference type="EMBL" id="LR134300">
    <property type="protein sequence ID" value="VEE46155.1"/>
    <property type="molecule type" value="Genomic_DNA"/>
</dbReference>
<keyword evidence="13" id="KW-0560">Oxidoreductase</keyword>
<feature type="binding site" description="axial binding residue" evidence="10">
    <location>
        <position position="207"/>
    </location>
    <ligand>
        <name>heme c</name>
        <dbReference type="ChEBI" id="CHEBI:61717"/>
        <label>2</label>
    </ligand>
    <ligandPart>
        <name>Fe</name>
        <dbReference type="ChEBI" id="CHEBI:18248"/>
    </ligandPart>
</feature>
<evidence type="ECO:0000256" key="4">
    <source>
        <dbReference type="ARBA" id="ARBA00022723"/>
    </source>
</evidence>
<dbReference type="PIRSF" id="PIRSF000018">
    <property type="entry name" value="Mb_ADH_cyt_c"/>
    <property type="match status" value="1"/>
</dbReference>
<dbReference type="GO" id="GO:0005506">
    <property type="term" value="F:iron ion binding"/>
    <property type="evidence" value="ECO:0007669"/>
    <property type="project" value="InterPro"/>
</dbReference>
<dbReference type="Pfam" id="PF00034">
    <property type="entry name" value="Cytochrom_C"/>
    <property type="match status" value="1"/>
</dbReference>
<proteinExistence type="predicted"/>
<keyword evidence="6" id="KW-0677">Repeat</keyword>
<dbReference type="Proteomes" id="UP000278078">
    <property type="component" value="Chromosome"/>
</dbReference>
<evidence type="ECO:0000256" key="11">
    <source>
        <dbReference type="SAM" id="Phobius"/>
    </source>
</evidence>
<keyword evidence="5" id="KW-0732">Signal</keyword>
<dbReference type="Pfam" id="PF13442">
    <property type="entry name" value="Cytochrome_CBB3"/>
    <property type="match status" value="1"/>
</dbReference>
<evidence type="ECO:0000256" key="5">
    <source>
        <dbReference type="ARBA" id="ARBA00022729"/>
    </source>
</evidence>
<evidence type="ECO:0000256" key="9">
    <source>
        <dbReference type="PIRSR" id="PIRSR000018-50"/>
    </source>
</evidence>
<keyword evidence="7 10" id="KW-0408">Iron</keyword>
<evidence type="ECO:0000313" key="13">
    <source>
        <dbReference type="EMBL" id="VEE46155.1"/>
    </source>
</evidence>
<evidence type="ECO:0000256" key="7">
    <source>
        <dbReference type="ARBA" id="ARBA00023004"/>
    </source>
</evidence>
<name>A0A3S4NKZ9_PSEFL</name>
<keyword evidence="11" id="KW-1133">Transmembrane helix</keyword>
<dbReference type="AlphaFoldDB" id="A0A3S4NKZ9"/>
<feature type="binding site" description="covalent" evidence="9">
    <location>
        <position position="203"/>
    </location>
    <ligand>
        <name>heme c</name>
        <dbReference type="ChEBI" id="CHEBI:61717"/>
        <label>2</label>
    </ligand>
</feature>
<protein>
    <submittedName>
        <fullName evidence="13">Putative cytochrome c</fullName>
        <ecNumber evidence="13">1.1.99.3</ecNumber>
    </submittedName>
</protein>
<organism evidence="13 14">
    <name type="scientific">Pseudomonas fluorescens</name>
    <dbReference type="NCBI Taxonomy" id="294"/>
    <lineage>
        <taxon>Bacteria</taxon>
        <taxon>Pseudomonadati</taxon>
        <taxon>Pseudomonadota</taxon>
        <taxon>Gammaproteobacteria</taxon>
        <taxon>Pseudomonadales</taxon>
        <taxon>Pseudomonadaceae</taxon>
        <taxon>Pseudomonas</taxon>
    </lineage>
</organism>
<feature type="binding site" description="covalent" evidence="9">
    <location>
        <position position="206"/>
    </location>
    <ligand>
        <name>heme c</name>
        <dbReference type="ChEBI" id="CHEBI:61717"/>
        <label>2</label>
    </ligand>
</feature>
<dbReference type="GO" id="GO:0009055">
    <property type="term" value="F:electron transfer activity"/>
    <property type="evidence" value="ECO:0007669"/>
    <property type="project" value="InterPro"/>
</dbReference>
<keyword evidence="8 11" id="KW-0472">Membrane</keyword>
<feature type="binding site" description="covalent" evidence="9">
    <location>
        <position position="338"/>
    </location>
    <ligand>
        <name>heme c</name>
        <dbReference type="ChEBI" id="CHEBI:61717"/>
        <label>3</label>
    </ligand>
</feature>
<dbReference type="Gene3D" id="1.10.760.10">
    <property type="entry name" value="Cytochrome c-like domain"/>
    <property type="match status" value="3"/>
</dbReference>
<evidence type="ECO:0000256" key="8">
    <source>
        <dbReference type="ARBA" id="ARBA00023136"/>
    </source>
</evidence>
<feature type="binding site" description="covalent" evidence="9">
    <location>
        <position position="60"/>
    </location>
    <ligand>
        <name>heme c</name>
        <dbReference type="ChEBI" id="CHEBI:61717"/>
        <label>1</label>
    </ligand>
</feature>
<comment type="cofactor">
    <cofactor evidence="9">
        <name>heme c</name>
        <dbReference type="ChEBI" id="CHEBI:61717"/>
    </cofactor>
    <text evidence="9">Binds 3 heme c groups covalently per subunit.</text>
</comment>
<dbReference type="EC" id="1.1.99.3" evidence="13"/>
<keyword evidence="11" id="KW-0812">Transmembrane</keyword>
<dbReference type="GO" id="GO:0020037">
    <property type="term" value="F:heme binding"/>
    <property type="evidence" value="ECO:0007669"/>
    <property type="project" value="InterPro"/>
</dbReference>
<dbReference type="InterPro" id="IPR036909">
    <property type="entry name" value="Cyt_c-like_dom_sf"/>
</dbReference>
<evidence type="ECO:0000256" key="10">
    <source>
        <dbReference type="PIRSR" id="PIRSR000018-51"/>
    </source>
</evidence>
<evidence type="ECO:0000256" key="6">
    <source>
        <dbReference type="ARBA" id="ARBA00022737"/>
    </source>
</evidence>
<feature type="binding site" description="covalent" evidence="9">
    <location>
        <position position="57"/>
    </location>
    <ligand>
        <name>heme c</name>
        <dbReference type="ChEBI" id="CHEBI:61717"/>
        <label>1</label>
    </ligand>
</feature>
<feature type="transmembrane region" description="Helical" evidence="11">
    <location>
        <begin position="5"/>
        <end position="25"/>
    </location>
</feature>
<keyword evidence="3 9" id="KW-0349">Heme</keyword>
<comment type="subcellular location">
    <subcellularLocation>
        <location evidence="1">Cell membrane</location>
    </subcellularLocation>
</comment>
<dbReference type="PANTHER" id="PTHR35008:SF8">
    <property type="entry name" value="ALCOHOL DEHYDROGENASE CYTOCHROME C SUBUNIT"/>
    <property type="match status" value="1"/>
</dbReference>
<dbReference type="InterPro" id="IPR009056">
    <property type="entry name" value="Cyt_c-like_dom"/>
</dbReference>
<gene>
    <name evidence="13" type="ORF">NCTC10783_02016</name>
</gene>
<feature type="domain" description="Cytochrome c" evidence="12">
    <location>
        <begin position="322"/>
        <end position="409"/>
    </location>
</feature>
<dbReference type="InterPro" id="IPR051459">
    <property type="entry name" value="Cytochrome_c-type_DH"/>
</dbReference>
<feature type="binding site" description="axial binding residue" evidence="10">
    <location>
        <position position="339"/>
    </location>
    <ligand>
        <name>heme c</name>
        <dbReference type="ChEBI" id="CHEBI:61717"/>
        <label>3</label>
    </ligand>
    <ligandPart>
        <name>Fe</name>
        <dbReference type="ChEBI" id="CHEBI:18248"/>
    </ligandPart>
</feature>
<evidence type="ECO:0000256" key="2">
    <source>
        <dbReference type="ARBA" id="ARBA00022475"/>
    </source>
</evidence>
<dbReference type="SUPFAM" id="SSF46626">
    <property type="entry name" value="Cytochrome c"/>
    <property type="match status" value="3"/>
</dbReference>
<dbReference type="PROSITE" id="PS51007">
    <property type="entry name" value="CYTC"/>
    <property type="match status" value="3"/>
</dbReference>
<feature type="domain" description="Cytochrome c" evidence="12">
    <location>
        <begin position="188"/>
        <end position="296"/>
    </location>
</feature>
<accession>A0A3S4NKZ9</accession>
<dbReference type="GO" id="GO:0033717">
    <property type="term" value="F:gluconate 2-dehydrogenase (acceptor) activity"/>
    <property type="evidence" value="ECO:0007669"/>
    <property type="project" value="UniProtKB-EC"/>
</dbReference>